<evidence type="ECO:0008006" key="3">
    <source>
        <dbReference type="Google" id="ProtNLM"/>
    </source>
</evidence>
<dbReference type="RefSeq" id="WP_145349912.1">
    <property type="nucleotide sequence ID" value="NZ_CP036262.1"/>
</dbReference>
<sequence length="64" mass="7224">MQPSQLYFNLVCLVCDRRMRVQIMLLGKEITCGHCTAVTVARDDADRPARGLPHSKTVNQVPLR</sequence>
<protein>
    <recommendedName>
        <fullName evidence="3">Mu-like prophage protein Com</fullName>
    </recommendedName>
</protein>
<dbReference type="KEGG" id="rml:FF011L_05030"/>
<dbReference type="EMBL" id="CP036262">
    <property type="protein sequence ID" value="QDS91768.1"/>
    <property type="molecule type" value="Genomic_DNA"/>
</dbReference>
<reference evidence="1 2" key="1">
    <citation type="submission" date="2019-02" db="EMBL/GenBank/DDBJ databases">
        <title>Deep-cultivation of Planctomycetes and their phenomic and genomic characterization uncovers novel biology.</title>
        <authorList>
            <person name="Wiegand S."/>
            <person name="Jogler M."/>
            <person name="Boedeker C."/>
            <person name="Pinto D."/>
            <person name="Vollmers J."/>
            <person name="Rivas-Marin E."/>
            <person name="Kohn T."/>
            <person name="Peeters S.H."/>
            <person name="Heuer A."/>
            <person name="Rast P."/>
            <person name="Oberbeckmann S."/>
            <person name="Bunk B."/>
            <person name="Jeske O."/>
            <person name="Meyerdierks A."/>
            <person name="Storesund J.E."/>
            <person name="Kallscheuer N."/>
            <person name="Luecker S."/>
            <person name="Lage O.M."/>
            <person name="Pohl T."/>
            <person name="Merkel B.J."/>
            <person name="Hornburger P."/>
            <person name="Mueller R.-W."/>
            <person name="Bruemmer F."/>
            <person name="Labrenz M."/>
            <person name="Spormann A.M."/>
            <person name="Op den Camp H."/>
            <person name="Overmann J."/>
            <person name="Amann R."/>
            <person name="Jetten M.S.M."/>
            <person name="Mascher T."/>
            <person name="Medema M.H."/>
            <person name="Devos D.P."/>
            <person name="Kaster A.-K."/>
            <person name="Ovreas L."/>
            <person name="Rohde M."/>
            <person name="Galperin M.Y."/>
            <person name="Jogler C."/>
        </authorList>
    </citation>
    <scope>NUCLEOTIDE SEQUENCE [LARGE SCALE GENOMIC DNA]</scope>
    <source>
        <strain evidence="1 2">FF011L</strain>
    </source>
</reference>
<organism evidence="1 2">
    <name type="scientific">Roseimaritima multifibrata</name>
    <dbReference type="NCBI Taxonomy" id="1930274"/>
    <lineage>
        <taxon>Bacteria</taxon>
        <taxon>Pseudomonadati</taxon>
        <taxon>Planctomycetota</taxon>
        <taxon>Planctomycetia</taxon>
        <taxon>Pirellulales</taxon>
        <taxon>Pirellulaceae</taxon>
        <taxon>Roseimaritima</taxon>
    </lineage>
</organism>
<accession>A0A517MA55</accession>
<evidence type="ECO:0000313" key="2">
    <source>
        <dbReference type="Proteomes" id="UP000320672"/>
    </source>
</evidence>
<gene>
    <name evidence="1" type="ORF">FF011L_05030</name>
</gene>
<dbReference type="Proteomes" id="UP000320672">
    <property type="component" value="Chromosome"/>
</dbReference>
<name>A0A517MA55_9BACT</name>
<proteinExistence type="predicted"/>
<keyword evidence="2" id="KW-1185">Reference proteome</keyword>
<evidence type="ECO:0000313" key="1">
    <source>
        <dbReference type="EMBL" id="QDS91768.1"/>
    </source>
</evidence>
<dbReference type="OrthoDB" id="290564at2"/>
<dbReference type="AlphaFoldDB" id="A0A517MA55"/>